<evidence type="ECO:0000313" key="1">
    <source>
        <dbReference type="EMBL" id="GAA5497647.1"/>
    </source>
</evidence>
<protein>
    <recommendedName>
        <fullName evidence="3">DUF1963 domain-containing protein</fullName>
    </recommendedName>
</protein>
<evidence type="ECO:0008006" key="3">
    <source>
        <dbReference type="Google" id="ProtNLM"/>
    </source>
</evidence>
<proteinExistence type="predicted"/>
<gene>
    <name evidence="1" type="ORF">Rhal01_03843</name>
</gene>
<comment type="caution">
    <text evidence="1">The sequence shown here is derived from an EMBL/GenBank/DDBJ whole genome shotgun (WGS) entry which is preliminary data.</text>
</comment>
<sequence length="460" mass="51567">MNLAIADLTHTFIKYLRSYPVTGVSAAYEDYRSNPEAQEITRHFIQEYKQRSGPDSQDLWDNVSEEVMQVLLWRTATIHNSDPLTKLQDKLERDTQFLKEHADKPSPHYSHSPLCNIVSMARPFPLDFFPAWQNMTDEFKKMLEESLGTQVPDCIGSLESFLWLSSLELAIPARDEDIIASYQSLTADESDRLAAIAISQYESWTKLGMVKGIRCANIDDFIPIWLSRLTCFSKPLSAENLRHAQSLEYLSYRQLITHKGDPGSAMIRRSGEETVIAPYLREGLTLVPADSGPSPITAGHGKPLQTPDGTTLLTMLDIDLTSPDLAFLGLAGTRLRFCYPAEPEEFDPFFTRVTLNGGVSLFDSNFPTPNPENDYQPGSPLTSGRPLLSPCEGLDELDDIGAIDRLGGLPSQRCEPYYPESPVSGKLMTFIAQFPHPAEGRLYTFLDKENLIAATVWEYE</sequence>
<reference evidence="1 2" key="1">
    <citation type="submission" date="2024-02" db="EMBL/GenBank/DDBJ databases">
        <title>Rubritalea halochordaticola NBRC 107102.</title>
        <authorList>
            <person name="Ichikawa N."/>
            <person name="Katano-Makiyama Y."/>
            <person name="Hidaka K."/>
        </authorList>
    </citation>
    <scope>NUCLEOTIDE SEQUENCE [LARGE SCALE GENOMIC DNA]</scope>
    <source>
        <strain evidence="1 2">NBRC 107102</strain>
    </source>
</reference>
<evidence type="ECO:0000313" key="2">
    <source>
        <dbReference type="Proteomes" id="UP001424741"/>
    </source>
</evidence>
<dbReference type="Proteomes" id="UP001424741">
    <property type="component" value="Unassembled WGS sequence"/>
</dbReference>
<organism evidence="1 2">
    <name type="scientific">Rubritalea halochordaticola</name>
    <dbReference type="NCBI Taxonomy" id="714537"/>
    <lineage>
        <taxon>Bacteria</taxon>
        <taxon>Pseudomonadati</taxon>
        <taxon>Verrucomicrobiota</taxon>
        <taxon>Verrucomicrobiia</taxon>
        <taxon>Verrucomicrobiales</taxon>
        <taxon>Rubritaleaceae</taxon>
        <taxon>Rubritalea</taxon>
    </lineage>
</organism>
<dbReference type="RefSeq" id="WP_346190119.1">
    <property type="nucleotide sequence ID" value="NZ_BAABRL010000022.1"/>
</dbReference>
<name>A0ABP9VAI9_9BACT</name>
<accession>A0ABP9VAI9</accession>
<dbReference type="EMBL" id="BAABRL010000022">
    <property type="protein sequence ID" value="GAA5497647.1"/>
    <property type="molecule type" value="Genomic_DNA"/>
</dbReference>
<keyword evidence="2" id="KW-1185">Reference proteome</keyword>